<protein>
    <submittedName>
        <fullName evidence="1">Uncharacterized protein</fullName>
    </submittedName>
</protein>
<organism evidence="1 2">
    <name type="scientific">Serratia phage BF</name>
    <dbReference type="NCBI Taxonomy" id="1962671"/>
    <lineage>
        <taxon>Viruses</taxon>
        <taxon>Duplodnaviria</taxon>
        <taxon>Heunggongvirae</taxon>
        <taxon>Uroviricota</taxon>
        <taxon>Caudoviricetes</taxon>
        <taxon>Eneladusvirus</taxon>
        <taxon>Eneladusvirus BF</taxon>
    </lineage>
</organism>
<dbReference type="EMBL" id="KY630187">
    <property type="protein sequence ID" value="AQW88568.1"/>
    <property type="molecule type" value="Genomic_DNA"/>
</dbReference>
<reference evidence="1" key="1">
    <citation type="submission" date="2017-02" db="EMBL/GenBank/DDBJ databases">
        <title>Genome sequence of Serratia marcescens phage BF.</title>
        <authorList>
            <person name="Casey E."/>
            <person name="Fitzgerald B."/>
            <person name="Mahony J."/>
            <person name="Lugli G."/>
            <person name="Ventura M."/>
            <person name="van Sinderen D."/>
        </authorList>
    </citation>
    <scope>NUCLEOTIDE SEQUENCE [LARGE SCALE GENOMIC DNA]</scope>
</reference>
<dbReference type="OrthoDB" id="18031at10239"/>
<accession>A0A1S6UA05</accession>
<gene>
    <name evidence="1" type="ORF">BF_0043</name>
</gene>
<evidence type="ECO:0000313" key="2">
    <source>
        <dbReference type="Proteomes" id="UP000221837"/>
    </source>
</evidence>
<name>A0A1S6UA05_9CAUD</name>
<evidence type="ECO:0000313" key="1">
    <source>
        <dbReference type="EMBL" id="AQW88568.1"/>
    </source>
</evidence>
<proteinExistence type="predicted"/>
<keyword evidence="2" id="KW-1185">Reference proteome</keyword>
<dbReference type="Proteomes" id="UP000221837">
    <property type="component" value="Genome"/>
</dbReference>
<sequence>MEYEKIKEMFLKVWPILIPLMPPLNQYSTPIDNEYFAEYITFSPNHIFRIYGNGGTKLSDILFEISYNTETKYFSTFTEDTIRIAHWKKDLPRFYALHDPDNSKENGQGYTFIQYPCDTDYFFQRMTVQNTLEYEEYELWDTEVMVMQEVLSDHPALSIGLVLRDEYLTPDDVIKIGVEFFEKMWENKK</sequence>